<dbReference type="SUPFAM" id="SSF50685">
    <property type="entry name" value="Barwin-like endoglucanases"/>
    <property type="match status" value="1"/>
</dbReference>
<evidence type="ECO:0000313" key="5">
    <source>
        <dbReference type="Proteomes" id="UP000602510"/>
    </source>
</evidence>
<dbReference type="EMBL" id="WSZM01000242">
    <property type="protein sequence ID" value="KAF4037317.1"/>
    <property type="molecule type" value="Genomic_DNA"/>
</dbReference>
<dbReference type="InterPro" id="IPR007112">
    <property type="entry name" value="Expansin/allergen_DPBB_dom"/>
</dbReference>
<evidence type="ECO:0000256" key="2">
    <source>
        <dbReference type="SAM" id="MobiDB-lite"/>
    </source>
</evidence>
<dbReference type="PANTHER" id="PTHR31836">
    <property type="match status" value="1"/>
</dbReference>
<dbReference type="PROSITE" id="PS50842">
    <property type="entry name" value="EXPANSIN_EG45"/>
    <property type="match status" value="1"/>
</dbReference>
<evidence type="ECO:0000313" key="4">
    <source>
        <dbReference type="EMBL" id="KAF4037317.1"/>
    </source>
</evidence>
<dbReference type="PANTHER" id="PTHR31836:SF21">
    <property type="entry name" value="EXPANSIN-LIKE PROTEIN 7"/>
    <property type="match status" value="1"/>
</dbReference>
<feature type="region of interest" description="Disordered" evidence="2">
    <location>
        <begin position="263"/>
        <end position="300"/>
    </location>
</feature>
<dbReference type="InterPro" id="IPR051477">
    <property type="entry name" value="Expansin_CellWall"/>
</dbReference>
<comment type="caution">
    <text evidence="4">The sequence shown here is derived from an EMBL/GenBank/DDBJ whole genome shotgun (WGS) entry which is preliminary data.</text>
</comment>
<sequence>MRLGGSTHALNLISSAVVPGLPFLKSTSTSSIKGLFTMINSLTFRALLLCVIVTVYPSAAYFEGDGTTYTLGGVSAGNCNLMSWNSIAPTNYAALNNEQWDNLGNCGRCALVSCSDEACEDQTASSIVQIVDRCPECKYGDLDLSPSVFKTITGSDPSRLSIRWEFVDCPRPETLKICLKSGSNGFWIAVQPTNAVIGVKSVRINGNVASMISGAYYYLITSSSEVDLTAVDVALTSIKGQVIEGTFSLSAGQCTDTNLQFESTTATPATTSPTSAPTTTAPTLAPTTETPAPTTATPPAVKCFVRRNRH</sequence>
<accession>A0A833S0Q9</accession>
<feature type="domain" description="Expansin-like EG45" evidence="3">
    <location>
        <begin position="71"/>
        <end position="174"/>
    </location>
</feature>
<protein>
    <submittedName>
        <fullName evidence="4">Putative Expansin-like protein 1</fullName>
    </submittedName>
</protein>
<gene>
    <name evidence="4" type="ORF">GN244_ATG10545</name>
</gene>
<keyword evidence="5" id="KW-1185">Reference proteome</keyword>
<dbReference type="Gene3D" id="2.60.40.760">
    <property type="entry name" value="Expansin, cellulose-binding-like domain"/>
    <property type="match status" value="1"/>
</dbReference>
<dbReference type="CDD" id="cd22271">
    <property type="entry name" value="DPBB_EXP_N-like"/>
    <property type="match status" value="1"/>
</dbReference>
<dbReference type="InterPro" id="IPR036908">
    <property type="entry name" value="RlpA-like_sf"/>
</dbReference>
<dbReference type="Gene3D" id="2.40.40.10">
    <property type="entry name" value="RlpA-like domain"/>
    <property type="match status" value="1"/>
</dbReference>
<evidence type="ECO:0000256" key="1">
    <source>
        <dbReference type="ARBA" id="ARBA00022729"/>
    </source>
</evidence>
<dbReference type="InterPro" id="IPR036749">
    <property type="entry name" value="Expansin_CBD_sf"/>
</dbReference>
<organism evidence="4 5">
    <name type="scientific">Phytophthora infestans</name>
    <name type="common">Potato late blight agent</name>
    <name type="synonym">Botrytis infestans</name>
    <dbReference type="NCBI Taxonomy" id="4787"/>
    <lineage>
        <taxon>Eukaryota</taxon>
        <taxon>Sar</taxon>
        <taxon>Stramenopiles</taxon>
        <taxon>Oomycota</taxon>
        <taxon>Peronosporomycetes</taxon>
        <taxon>Peronosporales</taxon>
        <taxon>Peronosporaceae</taxon>
        <taxon>Phytophthora</taxon>
    </lineage>
</organism>
<name>A0A833S0Q9_PHYIN</name>
<reference evidence="4" key="1">
    <citation type="submission" date="2020-04" db="EMBL/GenBank/DDBJ databases">
        <title>Hybrid Assembly of Korean Phytophthora infestans isolates.</title>
        <authorList>
            <person name="Prokchorchik M."/>
            <person name="Lee Y."/>
            <person name="Seo J."/>
            <person name="Cho J.-H."/>
            <person name="Park Y.-E."/>
            <person name="Jang D.-C."/>
            <person name="Im J.-S."/>
            <person name="Choi J.-G."/>
            <person name="Park H.-J."/>
            <person name="Lee G.-B."/>
            <person name="Lee Y.-G."/>
            <person name="Hong S.-Y."/>
            <person name="Cho K."/>
            <person name="Sohn K.H."/>
        </authorList>
    </citation>
    <scope>NUCLEOTIDE SEQUENCE</scope>
    <source>
        <strain evidence="4">KR_1_A1</strain>
    </source>
</reference>
<evidence type="ECO:0000259" key="3">
    <source>
        <dbReference type="PROSITE" id="PS50842"/>
    </source>
</evidence>
<proteinExistence type="predicted"/>
<dbReference type="Proteomes" id="UP000602510">
    <property type="component" value="Unassembled WGS sequence"/>
</dbReference>
<dbReference type="AlphaFoldDB" id="A0A833S0Q9"/>
<dbReference type="OMA" id="EACEDQT"/>
<keyword evidence="1" id="KW-0732">Signal</keyword>